<dbReference type="GO" id="GO:0046872">
    <property type="term" value="F:metal ion binding"/>
    <property type="evidence" value="ECO:0007669"/>
    <property type="project" value="UniProtKB-KW"/>
</dbReference>
<dbReference type="InterPro" id="IPR011042">
    <property type="entry name" value="6-blade_b-propeller_TolB-like"/>
</dbReference>
<feature type="domain" description="Cytochrome c" evidence="6">
    <location>
        <begin position="674"/>
        <end position="807"/>
    </location>
</feature>
<evidence type="ECO:0000256" key="2">
    <source>
        <dbReference type="ARBA" id="ARBA00022723"/>
    </source>
</evidence>
<dbReference type="AlphaFoldDB" id="A0A5C6FCJ8"/>
<dbReference type="GO" id="GO:0020037">
    <property type="term" value="F:heme binding"/>
    <property type="evidence" value="ECO:0007669"/>
    <property type="project" value="InterPro"/>
</dbReference>
<dbReference type="InterPro" id="IPR009056">
    <property type="entry name" value="Cyt_c-like_dom"/>
</dbReference>
<dbReference type="InterPro" id="IPR013427">
    <property type="entry name" value="Haem-bd_dom_put"/>
</dbReference>
<dbReference type="NCBIfam" id="TIGR02603">
    <property type="entry name" value="CxxCH_TIGR02603"/>
    <property type="match status" value="1"/>
</dbReference>
<dbReference type="RefSeq" id="WP_146533106.1">
    <property type="nucleotide sequence ID" value="NZ_SJPX01000001.1"/>
</dbReference>
<dbReference type="InterPro" id="IPR016024">
    <property type="entry name" value="ARM-type_fold"/>
</dbReference>
<dbReference type="Gene3D" id="2.120.10.30">
    <property type="entry name" value="TolB, C-terminal domain"/>
    <property type="match status" value="1"/>
</dbReference>
<dbReference type="PANTHER" id="PTHR33546">
    <property type="entry name" value="LARGE, MULTIFUNCTIONAL SECRETED PROTEIN-RELATED"/>
    <property type="match status" value="1"/>
</dbReference>
<evidence type="ECO:0000313" key="8">
    <source>
        <dbReference type="Proteomes" id="UP000317977"/>
    </source>
</evidence>
<gene>
    <name evidence="7" type="ORF">Poly59_12680</name>
</gene>
<dbReference type="Proteomes" id="UP000317977">
    <property type="component" value="Unassembled WGS sequence"/>
</dbReference>
<dbReference type="PANTHER" id="PTHR33546:SF1">
    <property type="entry name" value="LARGE, MULTIFUNCTIONAL SECRETED PROTEIN"/>
    <property type="match status" value="1"/>
</dbReference>
<dbReference type="GO" id="GO:0009055">
    <property type="term" value="F:electron transfer activity"/>
    <property type="evidence" value="ECO:0007669"/>
    <property type="project" value="InterPro"/>
</dbReference>
<dbReference type="EMBL" id="SJPX01000001">
    <property type="protein sequence ID" value="TWU58357.1"/>
    <property type="molecule type" value="Genomic_DNA"/>
</dbReference>
<dbReference type="InterPro" id="IPR013428">
    <property type="entry name" value="Membrane-bound_put_N"/>
</dbReference>
<evidence type="ECO:0000259" key="6">
    <source>
        <dbReference type="PROSITE" id="PS51007"/>
    </source>
</evidence>
<dbReference type="Pfam" id="PF00034">
    <property type="entry name" value="Cytochrom_C"/>
    <property type="match status" value="1"/>
</dbReference>
<dbReference type="InterPro" id="IPR011989">
    <property type="entry name" value="ARM-like"/>
</dbReference>
<name>A0A5C6FCJ8_9BACT</name>
<sequence>MMRSAWVLFTFLLVIGGNSLSRAVDVDYGSELPRVSPREPTAALASFAVADGFEIQLVAAEPLVASPVAIEWDASGAMFVCEMRGYSENRDDGISRIAKLTDNDGDGVYDSRTTYADGLNWPTGLFPFDGGLFVGDAPDLWYLKDTDGDGVSDVKQRVLTGFGTSNVQGLMNSFRWGLDNRIHIACSSVGGDIRTGHATNDSPSINIRGRDIALDPRTYVFEPTSGAAQHGMGFDDWGRKFVSSNSDHIQQVMFEDRYIARNPYVIPPPSRISIASDGPQAEVFRTSPVEPWRILRTRLRVSGQAKGPIEGGGRAAGYFTGATGVTIYRGDAWPEQWKGTAIVGDVGSNLIHRKQLQQDGLEFIAQRIDQQSEFVTSTDIWFRPAQFANAPDGTLHVVDVYREVIEHPLSLPEEIKKHLDLTSGRDRGRIYRLAAKDRAPRPPASLQAMSISELVQTLKHDNAWHRETAARLLYERQDQAAAKPLRQLAGESASPLGRMHALYALSGLAALDEASLLRALRDTDPQVRRHAVRLIDTIAVTDELTDALLRLADDTSIEVRYQLAFTLGAWPRDRKVEALARIAKQNPSNRWITAAVLNAVGSEARQLKTSLAGELPELTKRLDEQISIRSRVTDSRSGGDTHPKPQPVVNRSAETKAQRQAVLARYDGVLTLPVDLERGSEQFKKHCSGCHRVDGIGFEIGPNLATIKSRGAETVLTSVLDPNREVNPQYINHVIVTTDGRVLSGTIVDEGATSVTLRRAENVTESVLRIEIDQMKSTGLSIMPEGFENSIDRQAMADLIGYLMQAP</sequence>
<dbReference type="OrthoDB" id="230287at2"/>
<keyword evidence="1 4" id="KW-0349">Heme</keyword>
<dbReference type="PROSITE" id="PS51007">
    <property type="entry name" value="CYTC"/>
    <property type="match status" value="1"/>
</dbReference>
<dbReference type="InterPro" id="IPR055557">
    <property type="entry name" value="DUF7133"/>
</dbReference>
<protein>
    <submittedName>
        <fullName evidence="7">Cytochrome c</fullName>
    </submittedName>
</protein>
<reference evidence="7 8" key="1">
    <citation type="submission" date="2019-02" db="EMBL/GenBank/DDBJ databases">
        <title>Deep-cultivation of Planctomycetes and their phenomic and genomic characterization uncovers novel biology.</title>
        <authorList>
            <person name="Wiegand S."/>
            <person name="Jogler M."/>
            <person name="Boedeker C."/>
            <person name="Pinto D."/>
            <person name="Vollmers J."/>
            <person name="Rivas-Marin E."/>
            <person name="Kohn T."/>
            <person name="Peeters S.H."/>
            <person name="Heuer A."/>
            <person name="Rast P."/>
            <person name="Oberbeckmann S."/>
            <person name="Bunk B."/>
            <person name="Jeske O."/>
            <person name="Meyerdierks A."/>
            <person name="Storesund J.E."/>
            <person name="Kallscheuer N."/>
            <person name="Luecker S."/>
            <person name="Lage O.M."/>
            <person name="Pohl T."/>
            <person name="Merkel B.J."/>
            <person name="Hornburger P."/>
            <person name="Mueller R.-W."/>
            <person name="Bruemmer F."/>
            <person name="Labrenz M."/>
            <person name="Spormann A.M."/>
            <person name="Op Den Camp H."/>
            <person name="Overmann J."/>
            <person name="Amann R."/>
            <person name="Jetten M.S.M."/>
            <person name="Mascher T."/>
            <person name="Medema M.H."/>
            <person name="Devos D.P."/>
            <person name="Kaster A.-K."/>
            <person name="Ovreas L."/>
            <person name="Rohde M."/>
            <person name="Galperin M.Y."/>
            <person name="Jogler C."/>
        </authorList>
    </citation>
    <scope>NUCLEOTIDE SEQUENCE [LARGE SCALE GENOMIC DNA]</scope>
    <source>
        <strain evidence="7 8">Poly59</strain>
    </source>
</reference>
<comment type="caution">
    <text evidence="7">The sequence shown here is derived from an EMBL/GenBank/DDBJ whole genome shotgun (WGS) entry which is preliminary data.</text>
</comment>
<dbReference type="Gene3D" id="1.10.760.10">
    <property type="entry name" value="Cytochrome c-like domain"/>
    <property type="match status" value="1"/>
</dbReference>
<evidence type="ECO:0000256" key="5">
    <source>
        <dbReference type="SAM" id="MobiDB-lite"/>
    </source>
</evidence>
<keyword evidence="2 4" id="KW-0479">Metal-binding</keyword>
<feature type="compositionally biased region" description="Basic and acidic residues" evidence="5">
    <location>
        <begin position="629"/>
        <end position="643"/>
    </location>
</feature>
<dbReference type="InterPro" id="IPR036909">
    <property type="entry name" value="Cyt_c-like_dom_sf"/>
</dbReference>
<keyword evidence="8" id="KW-1185">Reference proteome</keyword>
<proteinExistence type="predicted"/>
<dbReference type="SUPFAM" id="SSF48371">
    <property type="entry name" value="ARM repeat"/>
    <property type="match status" value="1"/>
</dbReference>
<accession>A0A5C6FCJ8</accession>
<dbReference type="Pfam" id="PF23500">
    <property type="entry name" value="DUF7133"/>
    <property type="match status" value="1"/>
</dbReference>
<evidence type="ECO:0000256" key="4">
    <source>
        <dbReference type="PROSITE-ProRule" id="PRU00433"/>
    </source>
</evidence>
<dbReference type="Gene3D" id="1.25.10.10">
    <property type="entry name" value="Leucine-rich Repeat Variant"/>
    <property type="match status" value="1"/>
</dbReference>
<evidence type="ECO:0000256" key="1">
    <source>
        <dbReference type="ARBA" id="ARBA00022617"/>
    </source>
</evidence>
<evidence type="ECO:0000313" key="7">
    <source>
        <dbReference type="EMBL" id="TWU58357.1"/>
    </source>
</evidence>
<keyword evidence="3 4" id="KW-0408">Iron</keyword>
<dbReference type="Pfam" id="PF13646">
    <property type="entry name" value="HEAT_2"/>
    <property type="match status" value="1"/>
</dbReference>
<evidence type="ECO:0000256" key="3">
    <source>
        <dbReference type="ARBA" id="ARBA00023004"/>
    </source>
</evidence>
<organism evidence="7 8">
    <name type="scientific">Rubripirellula reticaptiva</name>
    <dbReference type="NCBI Taxonomy" id="2528013"/>
    <lineage>
        <taxon>Bacteria</taxon>
        <taxon>Pseudomonadati</taxon>
        <taxon>Planctomycetota</taxon>
        <taxon>Planctomycetia</taxon>
        <taxon>Pirellulales</taxon>
        <taxon>Pirellulaceae</taxon>
        <taxon>Rubripirellula</taxon>
    </lineage>
</organism>
<feature type="region of interest" description="Disordered" evidence="5">
    <location>
        <begin position="629"/>
        <end position="655"/>
    </location>
</feature>
<dbReference type="NCBIfam" id="TIGR02604">
    <property type="entry name" value="Piru_Ver_Nterm"/>
    <property type="match status" value="1"/>
</dbReference>
<dbReference type="SUPFAM" id="SSF46626">
    <property type="entry name" value="Cytochrome c"/>
    <property type="match status" value="1"/>
</dbReference>